<keyword evidence="3" id="KW-0375">Hydrogen ion transport</keyword>
<accession>A0A1F5G9Z1</accession>
<keyword evidence="4" id="KW-0406">Ion transport</keyword>
<evidence type="ECO:0000256" key="3">
    <source>
        <dbReference type="ARBA" id="ARBA00022781"/>
    </source>
</evidence>
<dbReference type="GO" id="GO:0016020">
    <property type="term" value="C:membrane"/>
    <property type="evidence" value="ECO:0007669"/>
    <property type="project" value="UniProtKB-SubCell"/>
</dbReference>
<keyword evidence="6" id="KW-0066">ATP synthesis</keyword>
<evidence type="ECO:0000256" key="1">
    <source>
        <dbReference type="ARBA" id="ARBA00004370"/>
    </source>
</evidence>
<organism evidence="7 8">
    <name type="scientific">Candidatus Curtissbacteria bacterium RIFCSPHIGHO2_02_FULL_40_16b</name>
    <dbReference type="NCBI Taxonomy" id="1797714"/>
    <lineage>
        <taxon>Bacteria</taxon>
        <taxon>Candidatus Curtissiibacteriota</taxon>
    </lineage>
</organism>
<reference evidence="7 8" key="1">
    <citation type="journal article" date="2016" name="Nat. Commun.">
        <title>Thousands of microbial genomes shed light on interconnected biogeochemical processes in an aquifer system.</title>
        <authorList>
            <person name="Anantharaman K."/>
            <person name="Brown C.T."/>
            <person name="Hug L.A."/>
            <person name="Sharon I."/>
            <person name="Castelle C.J."/>
            <person name="Probst A.J."/>
            <person name="Thomas B.C."/>
            <person name="Singh A."/>
            <person name="Wilkins M.J."/>
            <person name="Karaoz U."/>
            <person name="Brodie E.L."/>
            <person name="Williams K.H."/>
            <person name="Hubbard S.S."/>
            <person name="Banfield J.F."/>
        </authorList>
    </citation>
    <scope>NUCLEOTIDE SEQUENCE [LARGE SCALE GENOMIC DNA]</scope>
</reference>
<gene>
    <name evidence="7" type="ORF">A3D04_03700</name>
</gene>
<evidence type="ECO:0000256" key="5">
    <source>
        <dbReference type="ARBA" id="ARBA00023136"/>
    </source>
</evidence>
<dbReference type="AlphaFoldDB" id="A0A1F5G9Z1"/>
<keyword evidence="5" id="KW-0472">Membrane</keyword>
<proteinExistence type="predicted"/>
<sequence>MSRPNETAFTAFSNTVYDMAGLGRLFDQINLIERSLFKDKQGMISEKARDYLTGNIIAVFEEVEKVGLEPQDDQGQLKFLKDLMTYLQNLPVVKVTVAFESTHSYVMKLNNQISGYLGKKCILEMIIDEDVIGGAIIEFNGKMSDQTLKIKLHDELVGLVEKSDAKIASGAA</sequence>
<dbReference type="Pfam" id="PF00213">
    <property type="entry name" value="OSCP"/>
    <property type="match status" value="1"/>
</dbReference>
<name>A0A1F5G9Z1_9BACT</name>
<evidence type="ECO:0000313" key="8">
    <source>
        <dbReference type="Proteomes" id="UP000177369"/>
    </source>
</evidence>
<evidence type="ECO:0000256" key="4">
    <source>
        <dbReference type="ARBA" id="ARBA00023065"/>
    </source>
</evidence>
<comment type="caution">
    <text evidence="7">The sequence shown here is derived from an EMBL/GenBank/DDBJ whole genome shotgun (WGS) entry which is preliminary data.</text>
</comment>
<comment type="subcellular location">
    <subcellularLocation>
        <location evidence="1">Membrane</location>
    </subcellularLocation>
</comment>
<protein>
    <submittedName>
        <fullName evidence="7">Uncharacterized protein</fullName>
    </submittedName>
</protein>
<evidence type="ECO:0000256" key="2">
    <source>
        <dbReference type="ARBA" id="ARBA00022448"/>
    </source>
</evidence>
<evidence type="ECO:0000313" key="7">
    <source>
        <dbReference type="EMBL" id="OGD88691.1"/>
    </source>
</evidence>
<dbReference type="InterPro" id="IPR000711">
    <property type="entry name" value="ATPase_OSCP/dsu"/>
</dbReference>
<keyword evidence="2" id="KW-0813">Transport</keyword>
<dbReference type="Proteomes" id="UP000177369">
    <property type="component" value="Unassembled WGS sequence"/>
</dbReference>
<evidence type="ECO:0000256" key="6">
    <source>
        <dbReference type="ARBA" id="ARBA00023310"/>
    </source>
</evidence>
<dbReference type="GO" id="GO:0046933">
    <property type="term" value="F:proton-transporting ATP synthase activity, rotational mechanism"/>
    <property type="evidence" value="ECO:0007669"/>
    <property type="project" value="InterPro"/>
</dbReference>
<dbReference type="EMBL" id="MFBD01000019">
    <property type="protein sequence ID" value="OGD88691.1"/>
    <property type="molecule type" value="Genomic_DNA"/>
</dbReference>
<dbReference type="STRING" id="1797714.A3D04_03700"/>